<dbReference type="GO" id="GO:0047938">
    <property type="term" value="F:glucose-6-phosphate 1-epimerase activity"/>
    <property type="evidence" value="ECO:0007669"/>
    <property type="project" value="UniProtKB-UniRule"/>
</dbReference>
<dbReference type="RefSeq" id="WP_165876881.1">
    <property type="nucleotide sequence ID" value="NZ_SLWX01000004.1"/>
</dbReference>
<comment type="similarity">
    <text evidence="2 4">Belongs to the glucose-6-phosphate 1-epimerase family.</text>
</comment>
<dbReference type="PANTHER" id="PTHR11122:SF13">
    <property type="entry name" value="GLUCOSE-6-PHOSPHATE 1-EPIMERASE"/>
    <property type="match status" value="1"/>
</dbReference>
<dbReference type="GO" id="GO:0005975">
    <property type="term" value="P:carbohydrate metabolic process"/>
    <property type="evidence" value="ECO:0007669"/>
    <property type="project" value="InterPro"/>
</dbReference>
<protein>
    <recommendedName>
        <fullName evidence="4">Putative glucose-6-phosphate 1-epimerase</fullName>
        <ecNumber evidence="4">5.1.3.15</ecNumber>
    </recommendedName>
</protein>
<feature type="binding site" evidence="6">
    <location>
        <position position="62"/>
    </location>
    <ligand>
        <name>substrate</name>
    </ligand>
</feature>
<dbReference type="CDD" id="cd09020">
    <property type="entry name" value="D-hex-6-P-epi_like"/>
    <property type="match status" value="1"/>
</dbReference>
<name>A0A4R2KS19_9GAMM</name>
<dbReference type="AlphaFoldDB" id="A0A4R2KS19"/>
<organism evidence="7 8">
    <name type="scientific">Chromatocurvus halotolerans</name>
    <dbReference type="NCBI Taxonomy" id="1132028"/>
    <lineage>
        <taxon>Bacteria</taxon>
        <taxon>Pseudomonadati</taxon>
        <taxon>Pseudomonadota</taxon>
        <taxon>Gammaproteobacteria</taxon>
        <taxon>Cellvibrionales</taxon>
        <taxon>Halieaceae</taxon>
        <taxon>Chromatocurvus</taxon>
    </lineage>
</organism>
<dbReference type="PIRSF" id="PIRSF016020">
    <property type="entry name" value="PHexose_mutarotase"/>
    <property type="match status" value="1"/>
</dbReference>
<dbReference type="EC" id="5.1.3.15" evidence="4"/>
<dbReference type="PANTHER" id="PTHR11122">
    <property type="entry name" value="APOSPORY-ASSOCIATED PROTEIN C-RELATED"/>
    <property type="match status" value="1"/>
</dbReference>
<feature type="active site" evidence="5">
    <location>
        <position position="259"/>
    </location>
</feature>
<feature type="active site" evidence="5">
    <location>
        <position position="156"/>
    </location>
</feature>
<dbReference type="SUPFAM" id="SSF74650">
    <property type="entry name" value="Galactose mutarotase-like"/>
    <property type="match status" value="1"/>
</dbReference>
<accession>A0A4R2KS19</accession>
<gene>
    <name evidence="7" type="ORF">EV688_10417</name>
</gene>
<dbReference type="Proteomes" id="UP000294980">
    <property type="component" value="Unassembled WGS sequence"/>
</dbReference>
<evidence type="ECO:0000256" key="6">
    <source>
        <dbReference type="PIRSR" id="PIRSR016020-2"/>
    </source>
</evidence>
<proteinExistence type="inferred from homology"/>
<keyword evidence="3 4" id="KW-0413">Isomerase</keyword>
<dbReference type="InterPro" id="IPR014718">
    <property type="entry name" value="GH-type_carb-bd"/>
</dbReference>
<evidence type="ECO:0000313" key="7">
    <source>
        <dbReference type="EMBL" id="TCO76563.1"/>
    </source>
</evidence>
<evidence type="ECO:0000256" key="1">
    <source>
        <dbReference type="ARBA" id="ARBA00001096"/>
    </source>
</evidence>
<evidence type="ECO:0000256" key="4">
    <source>
        <dbReference type="PIRNR" id="PIRNR016020"/>
    </source>
</evidence>
<dbReference type="InterPro" id="IPR011013">
    <property type="entry name" value="Gal_mutarotase_sf_dom"/>
</dbReference>
<dbReference type="InterPro" id="IPR008183">
    <property type="entry name" value="Aldose_1/G6P_1-epimerase"/>
</dbReference>
<feature type="binding site" evidence="6">
    <location>
        <position position="83"/>
    </location>
    <ligand>
        <name>substrate</name>
    </ligand>
</feature>
<comment type="caution">
    <text evidence="7">The sequence shown here is derived from an EMBL/GenBank/DDBJ whole genome shotgun (WGS) entry which is preliminary data.</text>
</comment>
<feature type="binding site" evidence="6">
    <location>
        <position position="88"/>
    </location>
    <ligand>
        <name>substrate</name>
    </ligand>
</feature>
<evidence type="ECO:0000256" key="3">
    <source>
        <dbReference type="ARBA" id="ARBA00023235"/>
    </source>
</evidence>
<dbReference type="EMBL" id="SLWX01000004">
    <property type="protein sequence ID" value="TCO76563.1"/>
    <property type="molecule type" value="Genomic_DNA"/>
</dbReference>
<dbReference type="Gene3D" id="2.70.98.10">
    <property type="match status" value="1"/>
</dbReference>
<dbReference type="InterPro" id="IPR025532">
    <property type="entry name" value="G6P_1-epimerase"/>
</dbReference>
<comment type="catalytic activity">
    <reaction evidence="1">
        <text>alpha-D-glucose 6-phosphate = beta-D-glucose 6-phosphate</text>
        <dbReference type="Rhea" id="RHEA:16249"/>
        <dbReference type="ChEBI" id="CHEBI:58225"/>
        <dbReference type="ChEBI" id="CHEBI:58247"/>
        <dbReference type="EC" id="5.1.3.15"/>
    </reaction>
</comment>
<reference evidence="7 8" key="1">
    <citation type="submission" date="2019-03" db="EMBL/GenBank/DDBJ databases">
        <title>Genomic Encyclopedia of Type Strains, Phase IV (KMG-IV): sequencing the most valuable type-strain genomes for metagenomic binning, comparative biology and taxonomic classification.</title>
        <authorList>
            <person name="Goeker M."/>
        </authorList>
    </citation>
    <scope>NUCLEOTIDE SEQUENCE [LARGE SCALE GENOMIC DNA]</scope>
    <source>
        <strain evidence="7 8">DSM 23344</strain>
    </source>
</reference>
<sequence length="288" mass="31688">MPASITRIEDRPGLPELILRHGDAYLRLSLQGAHITNYSPAGQDNLLWVSNSARYQPGTAIRGGIPLCWPWFGANPDLPVRPQHGFARTRRFEVLSQQVDTQQASVILGLDASSEFPEWDGAARLEVEIRLSGHLWMELRTTNVSDRELAVGVGLHGYFRVADCLAAVLPAVTGLDYQDKTADFARRTQTAPLRIDGEVDRVYIDPPSMIELHDPGHPSRLRIQAWGHTDLVVWNPGPDIARALGDFDDGGYRNMVCLEPALALDRRRRLAAGASFAVGQAISAQKGA</sequence>
<keyword evidence="8" id="KW-1185">Reference proteome</keyword>
<evidence type="ECO:0000256" key="5">
    <source>
        <dbReference type="PIRSR" id="PIRSR016020-1"/>
    </source>
</evidence>
<evidence type="ECO:0000313" key="8">
    <source>
        <dbReference type="Proteomes" id="UP000294980"/>
    </source>
</evidence>
<dbReference type="GO" id="GO:0030246">
    <property type="term" value="F:carbohydrate binding"/>
    <property type="evidence" value="ECO:0007669"/>
    <property type="project" value="UniProtKB-UniRule"/>
</dbReference>
<dbReference type="Pfam" id="PF01263">
    <property type="entry name" value="Aldose_epim"/>
    <property type="match status" value="1"/>
</dbReference>
<evidence type="ECO:0000256" key="2">
    <source>
        <dbReference type="ARBA" id="ARBA00005866"/>
    </source>
</evidence>